<feature type="domain" description="MATH" evidence="3">
    <location>
        <begin position="10"/>
        <end position="139"/>
    </location>
</feature>
<dbReference type="SUPFAM" id="SSF49599">
    <property type="entry name" value="TRAF domain-like"/>
    <property type="match status" value="1"/>
</dbReference>
<organism evidence="4 5">
    <name type="scientific">Helicostylum pulchrum</name>
    <dbReference type="NCBI Taxonomy" id="562976"/>
    <lineage>
        <taxon>Eukaryota</taxon>
        <taxon>Fungi</taxon>
        <taxon>Fungi incertae sedis</taxon>
        <taxon>Mucoromycota</taxon>
        <taxon>Mucoromycotina</taxon>
        <taxon>Mucoromycetes</taxon>
        <taxon>Mucorales</taxon>
        <taxon>Mucorineae</taxon>
        <taxon>Mucoraceae</taxon>
        <taxon>Helicostylum</taxon>
    </lineage>
</organism>
<dbReference type="PROSITE" id="PS50097">
    <property type="entry name" value="BTB"/>
    <property type="match status" value="1"/>
</dbReference>
<feature type="domain" description="BTB" evidence="2">
    <location>
        <begin position="203"/>
        <end position="261"/>
    </location>
</feature>
<dbReference type="EMBL" id="BAABUJ010000005">
    <property type="protein sequence ID" value="GAA5795537.1"/>
    <property type="molecule type" value="Genomic_DNA"/>
</dbReference>
<dbReference type="InterPro" id="IPR008974">
    <property type="entry name" value="TRAF-like"/>
</dbReference>
<dbReference type="CDD" id="cd00121">
    <property type="entry name" value="MATH"/>
    <property type="match status" value="1"/>
</dbReference>
<dbReference type="InterPro" id="IPR011333">
    <property type="entry name" value="SKP1/BTB/POZ_sf"/>
</dbReference>
<accession>A0ABP9XL57</accession>
<dbReference type="SUPFAM" id="SSF54695">
    <property type="entry name" value="POZ domain"/>
    <property type="match status" value="1"/>
</dbReference>
<dbReference type="PANTHER" id="PTHR24410:SF23">
    <property type="entry name" value="BTB DOMAIN-CONTAINING PROTEIN-RELATED"/>
    <property type="match status" value="1"/>
</dbReference>
<evidence type="ECO:0000259" key="2">
    <source>
        <dbReference type="PROSITE" id="PS50097"/>
    </source>
</evidence>
<dbReference type="Gene3D" id="3.30.710.10">
    <property type="entry name" value="Potassium Channel Kv1.1, Chain A"/>
    <property type="match status" value="1"/>
</dbReference>
<name>A0ABP9XL57_9FUNG</name>
<protein>
    <recommendedName>
        <fullName evidence="6">BTB domain-containing protein</fullName>
    </recommendedName>
</protein>
<evidence type="ECO:0000313" key="4">
    <source>
        <dbReference type="EMBL" id="GAA5795537.1"/>
    </source>
</evidence>
<evidence type="ECO:0000256" key="1">
    <source>
        <dbReference type="SAM" id="MobiDB-lite"/>
    </source>
</evidence>
<dbReference type="InterPro" id="IPR002083">
    <property type="entry name" value="MATH/TRAF_dom"/>
</dbReference>
<dbReference type="PROSITE" id="PS50144">
    <property type="entry name" value="MATH"/>
    <property type="match status" value="1"/>
</dbReference>
<reference evidence="4 5" key="1">
    <citation type="submission" date="2024-04" db="EMBL/GenBank/DDBJ databases">
        <title>genome sequences of Mucor flavus KT1a and Helicostylum pulchrum KT1b strains isolation_sourced from the surface of a dry-aged beef.</title>
        <authorList>
            <person name="Toyotome T."/>
            <person name="Hosono M."/>
            <person name="Torimaru M."/>
            <person name="Fukuda K."/>
            <person name="Mikami N."/>
        </authorList>
    </citation>
    <scope>NUCLEOTIDE SEQUENCE [LARGE SCALE GENOMIC DNA]</scope>
    <source>
        <strain evidence="4 5">KT1b</strain>
    </source>
</reference>
<feature type="compositionally biased region" description="Acidic residues" evidence="1">
    <location>
        <begin position="434"/>
        <end position="449"/>
    </location>
</feature>
<dbReference type="PANTHER" id="PTHR24410">
    <property type="entry name" value="HL07962P-RELATED"/>
    <property type="match status" value="1"/>
</dbReference>
<keyword evidence="5" id="KW-1185">Reference proteome</keyword>
<sequence>MNEVGHIKSSHTCHWRVPQWSQLRLGVEYSSPPLLFDDLKWSIKLFKGKTKSPEMLSIYVQIHETSPGSLRGIRKNVQLALKINNTNPSSYYNDFGVGKRLQPVWFTEKNTKWGEDSLGTLSSIIPFLSRDQVSLSVNITILKSEVNNMTSATSTDIMTASPFSQYIDSQDFSDISFKVIEEDLVSEHTITCLRDEQEKENIRIFHGHKNILAAVSPWFKIIFTNGMKESHQNQITISDVRHDIFYRLLKYCYTLKINIDSVNDAYEILKASDRFQIASIREESLRYLRQELNEDNIWDVWECAGNVCIIQNKDICLLMTFGLDMYGCEKTVSTCASYASVEMRTLIAHSSWLYAQPRVIKMSLDIEVGDLPEETELYKAVLVWAKQREEKVTLIGNSRKDRDEDGKNLSMTRTQLLASVVDVEPLAISLAVAEPDEDDEEEEEEEEEEPKPVKEETVTHRVINPVDPHDLRLDLANILQSIRFPMMPADFLANKVESDSFIMSIDGMKDMLYEAYKYHAVLGTSSSIRCQPRRPQNEHDEL</sequence>
<comment type="caution">
    <text evidence="4">The sequence shown here is derived from an EMBL/GenBank/DDBJ whole genome shotgun (WGS) entry which is preliminary data.</text>
</comment>
<gene>
    <name evidence="4" type="ORF">HPULCUR_000895</name>
</gene>
<evidence type="ECO:0008006" key="6">
    <source>
        <dbReference type="Google" id="ProtNLM"/>
    </source>
</evidence>
<feature type="region of interest" description="Disordered" evidence="1">
    <location>
        <begin position="433"/>
        <end position="455"/>
    </location>
</feature>
<dbReference type="InterPro" id="IPR000210">
    <property type="entry name" value="BTB/POZ_dom"/>
</dbReference>
<dbReference type="SMART" id="SM00225">
    <property type="entry name" value="BTB"/>
    <property type="match status" value="1"/>
</dbReference>
<proteinExistence type="predicted"/>
<dbReference type="Gene3D" id="2.60.210.10">
    <property type="entry name" value="Apoptosis, Tumor Necrosis Factor Receptor Associated Protein 2, Chain A"/>
    <property type="match status" value="1"/>
</dbReference>
<dbReference type="Proteomes" id="UP001476247">
    <property type="component" value="Unassembled WGS sequence"/>
</dbReference>
<evidence type="ECO:0000313" key="5">
    <source>
        <dbReference type="Proteomes" id="UP001476247"/>
    </source>
</evidence>
<dbReference type="Gene3D" id="1.25.40.420">
    <property type="match status" value="1"/>
</dbReference>
<evidence type="ECO:0000259" key="3">
    <source>
        <dbReference type="PROSITE" id="PS50144"/>
    </source>
</evidence>
<dbReference type="InterPro" id="IPR051481">
    <property type="entry name" value="BTB-POZ/Galectin-3-binding"/>
</dbReference>
<dbReference type="Pfam" id="PF00651">
    <property type="entry name" value="BTB"/>
    <property type="match status" value="1"/>
</dbReference>